<comment type="catalytic activity">
    <reaction evidence="6">
        <text>a quinone + sn-glycerol 3-phosphate = dihydroxyacetone phosphate + a quinol</text>
        <dbReference type="Rhea" id="RHEA:18977"/>
        <dbReference type="ChEBI" id="CHEBI:24646"/>
        <dbReference type="ChEBI" id="CHEBI:57597"/>
        <dbReference type="ChEBI" id="CHEBI:57642"/>
        <dbReference type="ChEBI" id="CHEBI:132124"/>
        <dbReference type="EC" id="1.1.5.3"/>
    </reaction>
</comment>
<dbReference type="PRINTS" id="PR01001">
    <property type="entry name" value="FADG3PDH"/>
</dbReference>
<evidence type="ECO:0000259" key="7">
    <source>
        <dbReference type="Pfam" id="PF01266"/>
    </source>
</evidence>
<dbReference type="NCBIfam" id="NF009906">
    <property type="entry name" value="PRK13369.1"/>
    <property type="match status" value="1"/>
</dbReference>
<evidence type="ECO:0000256" key="2">
    <source>
        <dbReference type="ARBA" id="ARBA00007330"/>
    </source>
</evidence>
<dbReference type="SUPFAM" id="SSF51905">
    <property type="entry name" value="FAD/NAD(P)-binding domain"/>
    <property type="match status" value="1"/>
</dbReference>
<gene>
    <name evidence="9" type="primary">glpD</name>
    <name evidence="9" type="ORF">SFB21_1533</name>
</gene>
<dbReference type="GO" id="GO:0046168">
    <property type="term" value="P:glycerol-3-phosphate catabolic process"/>
    <property type="evidence" value="ECO:0007669"/>
    <property type="project" value="TreeGrafter"/>
</dbReference>
<dbReference type="Gene3D" id="3.30.9.10">
    <property type="entry name" value="D-Amino Acid Oxidase, subunit A, domain 2"/>
    <property type="match status" value="1"/>
</dbReference>
<dbReference type="EC" id="1.1.5.3" evidence="6"/>
<dbReference type="PROSITE" id="PS00977">
    <property type="entry name" value="FAD_G3PDH_1"/>
    <property type="match status" value="1"/>
</dbReference>
<dbReference type="NCBIfam" id="NF008899">
    <property type="entry name" value="PRK12266.1"/>
    <property type="match status" value="1"/>
</dbReference>
<dbReference type="RefSeq" id="WP_174559448.1">
    <property type="nucleotide sequence ID" value="NZ_CADDTS010000027.1"/>
</dbReference>
<feature type="domain" description="Alpha-glycerophosphate oxidase C-terminal" evidence="8">
    <location>
        <begin position="385"/>
        <end position="484"/>
    </location>
</feature>
<sequence length="506" mass="57291">MQMSHPVYDMAVVGGGINGVGIAVDAAGRGLSVFLCEKDDLANHTSSASSKLIHGGLRYLEHKEFRLVHEALVEREILLAKAPHIIRALRFIMPHQPHLRPAWLIRTGLFIYDHLGKRKKLAPCKHISFEAVTSPLKDEMTQGFEYSDCAVDDARLVILNAMQARELGARIVTQTRCTAAYRENGLWNLHLENEQGSYQIQAKTLVNAAGPWVKRFIEQNLKQKSPYGLRLIQGSHIIVPRIYDGDQAFILQNDDQRIVFAIPYLEQFTLIGTTDHEYQGDLDQVKITSLEVDYLMDVYNDHFKHQLAVEDILYTYSGVRSLCDDESDNPSAITRDYTLAISHEHENTAPLLSVFGGKLTTYRKLAESAMMHLGPYFPAMKKPWTETALLPGAENLVSVELLMQQIMQRIDGVSLALASRWAHAYGTRVWKFLDGVIATDELGEDFGHGLFAKEVDYLVDEEWAKSSEDILWRRSKLGFQFDDAEIQKLDQYLLKLLMKRSEDTAA</sequence>
<keyword evidence="3 6" id="KW-0285">Flavoprotein</keyword>
<keyword evidence="5 6" id="KW-0560">Oxidoreductase</keyword>
<evidence type="ECO:0000256" key="4">
    <source>
        <dbReference type="ARBA" id="ARBA00022827"/>
    </source>
</evidence>
<evidence type="ECO:0000256" key="3">
    <source>
        <dbReference type="ARBA" id="ARBA00022630"/>
    </source>
</evidence>
<keyword evidence="4" id="KW-0274">FAD</keyword>
<evidence type="ECO:0000256" key="6">
    <source>
        <dbReference type="RuleBase" id="RU361217"/>
    </source>
</evidence>
<comment type="caution">
    <text evidence="9">The sequence shown here is derived from an EMBL/GenBank/DDBJ whole genome shotgun (WGS) entry which is preliminary data.</text>
</comment>
<dbReference type="GO" id="GO:0004368">
    <property type="term" value="F:glycerol-3-phosphate dehydrogenase (quinone) activity"/>
    <property type="evidence" value="ECO:0007669"/>
    <property type="project" value="UniProtKB-EC"/>
</dbReference>
<evidence type="ECO:0000256" key="1">
    <source>
        <dbReference type="ARBA" id="ARBA00001974"/>
    </source>
</evidence>
<protein>
    <recommendedName>
        <fullName evidence="6">Glycerol-3-phosphate dehydrogenase</fullName>
        <ecNumber evidence="6">1.1.5.3</ecNumber>
    </recommendedName>
</protein>
<accession>A0A811GBA9</accession>
<dbReference type="Gene3D" id="6.10.250.1890">
    <property type="match status" value="1"/>
</dbReference>
<dbReference type="PROSITE" id="PS00978">
    <property type="entry name" value="FAD_G3PDH_2"/>
    <property type="match status" value="1"/>
</dbReference>
<dbReference type="Pfam" id="PF16901">
    <property type="entry name" value="DAO_C"/>
    <property type="match status" value="1"/>
</dbReference>
<dbReference type="InterPro" id="IPR006076">
    <property type="entry name" value="FAD-dep_OxRdtase"/>
</dbReference>
<dbReference type="InterPro" id="IPR038299">
    <property type="entry name" value="DAO_C_sf"/>
</dbReference>
<comment type="similarity">
    <text evidence="2 6">Belongs to the FAD-dependent glycerol-3-phosphate dehydrogenase family.</text>
</comment>
<dbReference type="Proteomes" id="UP000489961">
    <property type="component" value="Unassembled WGS sequence"/>
</dbReference>
<proteinExistence type="inferred from homology"/>
<dbReference type="Gene3D" id="3.50.50.60">
    <property type="entry name" value="FAD/NAD(P)-binding domain"/>
    <property type="match status" value="1"/>
</dbReference>
<dbReference type="Pfam" id="PF01266">
    <property type="entry name" value="DAO"/>
    <property type="match status" value="1"/>
</dbReference>
<evidence type="ECO:0000256" key="5">
    <source>
        <dbReference type="ARBA" id="ARBA00023002"/>
    </source>
</evidence>
<dbReference type="GO" id="GO:0009331">
    <property type="term" value="C:glycerol-3-phosphate dehydrogenase (FAD) complex"/>
    <property type="evidence" value="ECO:0007669"/>
    <property type="project" value="UniProtKB-UniRule"/>
</dbReference>
<dbReference type="PANTHER" id="PTHR11985:SF15">
    <property type="entry name" value="GLYCEROL-3-PHOSPHATE DEHYDROGENASE, MITOCHONDRIAL"/>
    <property type="match status" value="1"/>
</dbReference>
<name>A0A811GBA9_9GAMM</name>
<feature type="domain" description="FAD dependent oxidoreductase" evidence="7">
    <location>
        <begin position="9"/>
        <end position="362"/>
    </location>
</feature>
<dbReference type="Gene3D" id="1.10.8.870">
    <property type="entry name" value="Alpha-glycerophosphate oxidase, cap domain"/>
    <property type="match status" value="1"/>
</dbReference>
<dbReference type="EMBL" id="CADDTS010000027">
    <property type="protein sequence ID" value="CAB1214360.1"/>
    <property type="molecule type" value="Genomic_DNA"/>
</dbReference>
<dbReference type="InterPro" id="IPR036188">
    <property type="entry name" value="FAD/NAD-bd_sf"/>
</dbReference>
<evidence type="ECO:0000313" key="9">
    <source>
        <dbReference type="EMBL" id="CAB1214360.1"/>
    </source>
</evidence>
<dbReference type="InterPro" id="IPR031656">
    <property type="entry name" value="DAO_C"/>
</dbReference>
<dbReference type="AlphaFoldDB" id="A0A811GBA9"/>
<reference evidence="9 10" key="1">
    <citation type="submission" date="2020-02" db="EMBL/GenBank/DDBJ databases">
        <authorList>
            <person name="Chaudhuri R."/>
        </authorList>
    </citation>
    <scope>NUCLEOTIDE SEQUENCE [LARGE SCALE GENOMIC DNA]</scope>
    <source>
        <strain evidence="9">SFB21</strain>
    </source>
</reference>
<comment type="cofactor">
    <cofactor evidence="1 6">
        <name>FAD</name>
        <dbReference type="ChEBI" id="CHEBI:57692"/>
    </cofactor>
</comment>
<evidence type="ECO:0000259" key="8">
    <source>
        <dbReference type="Pfam" id="PF16901"/>
    </source>
</evidence>
<evidence type="ECO:0000313" key="10">
    <source>
        <dbReference type="Proteomes" id="UP000489961"/>
    </source>
</evidence>
<organism evidence="9 10">
    <name type="scientific">Acinetobacter bouvetii</name>
    <dbReference type="NCBI Taxonomy" id="202951"/>
    <lineage>
        <taxon>Bacteria</taxon>
        <taxon>Pseudomonadati</taxon>
        <taxon>Pseudomonadota</taxon>
        <taxon>Gammaproteobacteria</taxon>
        <taxon>Moraxellales</taxon>
        <taxon>Moraxellaceae</taxon>
        <taxon>Acinetobacter</taxon>
    </lineage>
</organism>
<dbReference type="InterPro" id="IPR000447">
    <property type="entry name" value="G3P_DH_FAD-dep"/>
</dbReference>
<dbReference type="PANTHER" id="PTHR11985">
    <property type="entry name" value="GLYCEROL-3-PHOSPHATE DEHYDROGENASE"/>
    <property type="match status" value="1"/>
</dbReference>